<dbReference type="Proteomes" id="UP000648187">
    <property type="component" value="Unassembled WGS sequence"/>
</dbReference>
<sequence length="171" mass="19450">MMSRHHEYRVVDVNASLSVSQTDDERVVAHLVSTLTKAPTEKAIFMQRTNTSYLEAVTLLVTQSIRHPFSKLLAASRYSRIRHLRYCIVKRDVSSIPTCSVTVSLSLMYHNLTLVNVRRSSVCHISSPFHQALALRGRRDQRPSCLVVRRGSTTPALPGTRPRRHIIDYIL</sequence>
<evidence type="ECO:0000313" key="1">
    <source>
        <dbReference type="EMBL" id="KAF9421767.1"/>
    </source>
</evidence>
<accession>A0A835LEE2</accession>
<comment type="caution">
    <text evidence="1">The sequence shown here is derived from an EMBL/GenBank/DDBJ whole genome shotgun (WGS) entry which is preliminary data.</text>
</comment>
<reference evidence="1" key="1">
    <citation type="submission" date="2020-08" db="EMBL/GenBank/DDBJ databases">
        <title>Spodoptera exigua strain:BAW_Kor-Di-RS1 Genome sequencing and assembly.</title>
        <authorList>
            <person name="Kim J."/>
            <person name="Nam H.Y."/>
            <person name="Kwon M."/>
            <person name="Choi J.H."/>
            <person name="Cho S.R."/>
            <person name="Kim G.-H."/>
        </authorList>
    </citation>
    <scope>NUCLEOTIDE SEQUENCE</scope>
    <source>
        <strain evidence="1">BAW_Kor-Di-RS1</strain>
        <tissue evidence="1">Whole-body</tissue>
    </source>
</reference>
<dbReference type="AlphaFoldDB" id="A0A835LEE2"/>
<gene>
    <name evidence="1" type="ORF">HW555_002448</name>
</gene>
<protein>
    <submittedName>
        <fullName evidence="1">Uncharacterized protein</fullName>
    </submittedName>
</protein>
<proteinExistence type="predicted"/>
<organism evidence="1 2">
    <name type="scientific">Spodoptera exigua</name>
    <name type="common">Beet armyworm</name>
    <name type="synonym">Noctua fulgens</name>
    <dbReference type="NCBI Taxonomy" id="7107"/>
    <lineage>
        <taxon>Eukaryota</taxon>
        <taxon>Metazoa</taxon>
        <taxon>Ecdysozoa</taxon>
        <taxon>Arthropoda</taxon>
        <taxon>Hexapoda</taxon>
        <taxon>Insecta</taxon>
        <taxon>Pterygota</taxon>
        <taxon>Neoptera</taxon>
        <taxon>Endopterygota</taxon>
        <taxon>Lepidoptera</taxon>
        <taxon>Glossata</taxon>
        <taxon>Ditrysia</taxon>
        <taxon>Noctuoidea</taxon>
        <taxon>Noctuidae</taxon>
        <taxon>Amphipyrinae</taxon>
        <taxon>Spodoptera</taxon>
    </lineage>
</organism>
<name>A0A835LEE2_SPOEX</name>
<keyword evidence="2" id="KW-1185">Reference proteome</keyword>
<evidence type="ECO:0000313" key="2">
    <source>
        <dbReference type="Proteomes" id="UP000648187"/>
    </source>
</evidence>
<dbReference type="EMBL" id="JACKWZ010000022">
    <property type="protein sequence ID" value="KAF9421767.1"/>
    <property type="molecule type" value="Genomic_DNA"/>
</dbReference>